<reference evidence="1 2" key="1">
    <citation type="journal article" date="2013" name="PLoS Genet.">
        <title>Distinctive expansion of potential virulence genes in the genome of the oomycete fish pathogen Saprolegnia parasitica.</title>
        <authorList>
            <person name="Jiang R.H."/>
            <person name="de Bruijn I."/>
            <person name="Haas B.J."/>
            <person name="Belmonte R."/>
            <person name="Lobach L."/>
            <person name="Christie J."/>
            <person name="van den Ackerveken G."/>
            <person name="Bottin A."/>
            <person name="Bulone V."/>
            <person name="Diaz-Moreno S.M."/>
            <person name="Dumas B."/>
            <person name="Fan L."/>
            <person name="Gaulin E."/>
            <person name="Govers F."/>
            <person name="Grenville-Briggs L.J."/>
            <person name="Horner N.R."/>
            <person name="Levin J.Z."/>
            <person name="Mammella M."/>
            <person name="Meijer H.J."/>
            <person name="Morris P."/>
            <person name="Nusbaum C."/>
            <person name="Oome S."/>
            <person name="Phillips A.J."/>
            <person name="van Rooyen D."/>
            <person name="Rzeszutek E."/>
            <person name="Saraiva M."/>
            <person name="Secombes C.J."/>
            <person name="Seidl M.F."/>
            <person name="Snel B."/>
            <person name="Stassen J.H."/>
            <person name="Sykes S."/>
            <person name="Tripathy S."/>
            <person name="van den Berg H."/>
            <person name="Vega-Arreguin J.C."/>
            <person name="Wawra S."/>
            <person name="Young S.K."/>
            <person name="Zeng Q."/>
            <person name="Dieguez-Uribeondo J."/>
            <person name="Russ C."/>
            <person name="Tyler B.M."/>
            <person name="van West P."/>
        </authorList>
    </citation>
    <scope>NUCLEOTIDE SEQUENCE [LARGE SCALE GENOMIC DNA]</scope>
    <source>
        <strain evidence="1 2">CBS 223.65</strain>
    </source>
</reference>
<name>A0A067BGW7_SAPPC</name>
<dbReference type="Gene3D" id="1.25.40.10">
    <property type="entry name" value="Tetratricopeptide repeat domain"/>
    <property type="match status" value="1"/>
</dbReference>
<organism evidence="1 2">
    <name type="scientific">Saprolegnia parasitica (strain CBS 223.65)</name>
    <dbReference type="NCBI Taxonomy" id="695850"/>
    <lineage>
        <taxon>Eukaryota</taxon>
        <taxon>Sar</taxon>
        <taxon>Stramenopiles</taxon>
        <taxon>Oomycota</taxon>
        <taxon>Saprolegniomycetes</taxon>
        <taxon>Saprolegniales</taxon>
        <taxon>Saprolegniaceae</taxon>
        <taxon>Saprolegnia</taxon>
    </lineage>
</organism>
<accession>A0A067BGW7</accession>
<dbReference type="VEuPathDB" id="FungiDB:SPRG_18468"/>
<evidence type="ECO:0000313" key="1">
    <source>
        <dbReference type="EMBL" id="KDO15995.1"/>
    </source>
</evidence>
<gene>
    <name evidence="1" type="ORF">SPRG_18468</name>
</gene>
<sequence>MMVIRVNYVYLSVRRTAARWLERALPVLEATLGPDPSTTTRAASCLGNIYLFTGQLYKSLTERLAATAEQTLGPDNSDTNVHKMSVAALELMTESVPEATSLLLRLEASLVKCPKLTHQLRD</sequence>
<keyword evidence="2" id="KW-1185">Reference proteome</keyword>
<evidence type="ECO:0000313" key="2">
    <source>
        <dbReference type="Proteomes" id="UP000030745"/>
    </source>
</evidence>
<dbReference type="KEGG" id="spar:SPRG_18468"/>
<dbReference type="GeneID" id="24139993"/>
<proteinExistence type="predicted"/>
<dbReference type="AlphaFoldDB" id="A0A067BGW7"/>
<dbReference type="Proteomes" id="UP000030745">
    <property type="component" value="Unassembled WGS sequence"/>
</dbReference>
<dbReference type="RefSeq" id="XP_012213297.1">
    <property type="nucleotide sequence ID" value="XM_012357907.1"/>
</dbReference>
<protein>
    <submittedName>
        <fullName evidence="1">Uncharacterized protein</fullName>
    </submittedName>
</protein>
<dbReference type="InterPro" id="IPR011990">
    <property type="entry name" value="TPR-like_helical_dom_sf"/>
</dbReference>
<feature type="non-terminal residue" evidence="1">
    <location>
        <position position="122"/>
    </location>
</feature>
<dbReference type="EMBL" id="KK584414">
    <property type="protein sequence ID" value="KDO15995.1"/>
    <property type="molecule type" value="Genomic_DNA"/>
</dbReference>